<protein>
    <submittedName>
        <fullName evidence="1">Uncharacterized protein</fullName>
    </submittedName>
</protein>
<evidence type="ECO:0000313" key="1">
    <source>
        <dbReference type="EMBL" id="CAG9184250.1"/>
    </source>
</evidence>
<comment type="caution">
    <text evidence="1">The sequence shown here is derived from an EMBL/GenBank/DDBJ whole genome shotgun (WGS) entry which is preliminary data.</text>
</comment>
<reference evidence="1 2" key="1">
    <citation type="submission" date="2021-08" db="EMBL/GenBank/DDBJ databases">
        <authorList>
            <person name="Peeters C."/>
        </authorList>
    </citation>
    <scope>NUCLEOTIDE SEQUENCE [LARGE SCALE GENOMIC DNA]</scope>
    <source>
        <strain evidence="1 2">LMG 32289</strain>
    </source>
</reference>
<sequence length="116" mass="12810">MRRWPLFGLTALAFAALASERWARAARRCALDDHVAVRQPRARRYRYLAGVLDGRLFGITVIAGRIGPTAAADAQALQHALPHRVERDALAHQIDRVYRDPLNVNLSLDAAAFVAA</sequence>
<dbReference type="Proteomes" id="UP000706525">
    <property type="component" value="Unassembled WGS sequence"/>
</dbReference>
<organism evidence="1 2">
    <name type="scientific">Cupriavidus pampae</name>
    <dbReference type="NCBI Taxonomy" id="659251"/>
    <lineage>
        <taxon>Bacteria</taxon>
        <taxon>Pseudomonadati</taxon>
        <taxon>Pseudomonadota</taxon>
        <taxon>Betaproteobacteria</taxon>
        <taxon>Burkholderiales</taxon>
        <taxon>Burkholderiaceae</taxon>
        <taxon>Cupriavidus</taxon>
    </lineage>
</organism>
<name>A0ABM8XV48_9BURK</name>
<keyword evidence="2" id="KW-1185">Reference proteome</keyword>
<dbReference type="RefSeq" id="WP_223994226.1">
    <property type="nucleotide sequence ID" value="NZ_CAJZAG010000012.1"/>
</dbReference>
<evidence type="ECO:0000313" key="2">
    <source>
        <dbReference type="Proteomes" id="UP000706525"/>
    </source>
</evidence>
<accession>A0ABM8XV48</accession>
<gene>
    <name evidence="1" type="ORF">LMG32289_05568</name>
</gene>
<dbReference type="EMBL" id="CAJZAG010000012">
    <property type="protein sequence ID" value="CAG9184250.1"/>
    <property type="molecule type" value="Genomic_DNA"/>
</dbReference>
<proteinExistence type="predicted"/>